<dbReference type="Gene3D" id="3.10.20.310">
    <property type="entry name" value="membrane protein fhac"/>
    <property type="match status" value="1"/>
</dbReference>
<dbReference type="Gene3D" id="2.40.160.50">
    <property type="entry name" value="membrane protein fhac: a member of the omp85/tpsb transporter family"/>
    <property type="match status" value="1"/>
</dbReference>
<dbReference type="RefSeq" id="WP_135945359.1">
    <property type="nucleotide sequence ID" value="NZ_BMEI01000003.1"/>
</dbReference>
<proteinExistence type="predicted"/>
<evidence type="ECO:0000256" key="1">
    <source>
        <dbReference type="ARBA" id="ARBA00004370"/>
    </source>
</evidence>
<dbReference type="GO" id="GO:0019867">
    <property type="term" value="C:outer membrane"/>
    <property type="evidence" value="ECO:0007669"/>
    <property type="project" value="InterPro"/>
</dbReference>
<keyword evidence="2" id="KW-1134">Transmembrane beta strand</keyword>
<keyword evidence="8" id="KW-1185">Reference proteome</keyword>
<dbReference type="InterPro" id="IPR000184">
    <property type="entry name" value="Bac_surfAg_D15"/>
</dbReference>
<accession>A0A4S2H8Q9</accession>
<feature type="domain" description="Bacterial surface antigen (D15)" evidence="6">
    <location>
        <begin position="299"/>
        <end position="593"/>
    </location>
</feature>
<evidence type="ECO:0000256" key="2">
    <source>
        <dbReference type="ARBA" id="ARBA00022452"/>
    </source>
</evidence>
<dbReference type="PANTHER" id="PTHR12815">
    <property type="entry name" value="SORTING AND ASSEMBLY MACHINERY SAMM50 PROTEIN FAMILY MEMBER"/>
    <property type="match status" value="1"/>
</dbReference>
<protein>
    <submittedName>
        <fullName evidence="7">Outer membrane protein assembly factor</fullName>
    </submittedName>
</protein>
<evidence type="ECO:0000259" key="6">
    <source>
        <dbReference type="Pfam" id="PF01103"/>
    </source>
</evidence>
<sequence>MSDLPSSTRAIFSRLPGAVLLACALCAPALAEPQARIEGVEDPALREALYDTIGEAGEEAESRWAARDRAQQAAERIRLYLESRGYYAALVDPRLGENDTPLVRVRPGVQFVFESVDVAFNVPADSERAPGAEIESELGLQAGRPVLASAVIDAENRVLTALRNSGWIQAETGNREIIVDHATEGARATFAYATGPFLRFGTPQLAGGLADLDEEYVRRLAPFEAGEPASKAQLEEYNQRLQNLEIVALADTRLAPNADGVQRPVDVRMEPVPRHTLAVAARFSTDRGVGGQVEWVRRNMFNRDETLTLDVSAATLQSGVQAMLQMPHWRRYNQALTLTGAALAERTDAYDQDALSAGAALSRVLTDELTVSAGIDTQIARVADARGERDLATVTLPLEAVFDMRDNVLNPLDGVYTELRVRPGMSFGDEEARYVRSVFGLRGYQTFGESWTLAGRVRLGALFGATAQEVPPTQRFYAGGGGSIRGYEYQSVSPPLLDEVTGREEPFGGRSLFETSAELRYRWSDRLGFVTFVDGGIAGRELSPDFGEMQYAAGFGVRYYPGFGPIRADIATPLNPRDGDDPVHFYISIGQAF</sequence>
<dbReference type="OrthoDB" id="9769707at2"/>
<keyword evidence="4" id="KW-0472">Membrane</keyword>
<comment type="subcellular location">
    <subcellularLocation>
        <location evidence="1">Membrane</location>
    </subcellularLocation>
</comment>
<reference evidence="7 8" key="1">
    <citation type="journal article" date="2013" name="Int. J. Syst. Evol. Microbiol.">
        <title>Marinicauda pacifica gen. nov., sp. nov., a prosthecate alphaproteobacterium of the family Hyphomonadaceae isolated from deep seawater.</title>
        <authorList>
            <person name="Zhang X.Y."/>
            <person name="Li G.W."/>
            <person name="Wang C.S."/>
            <person name="Zhang Y.J."/>
            <person name="Xu X.W."/>
            <person name="Li H."/>
            <person name="Liu A."/>
            <person name="Liu C."/>
            <person name="Xie B.B."/>
            <person name="Qin Q.L."/>
            <person name="Xu Z."/>
            <person name="Chen X.L."/>
            <person name="Zhou B.C."/>
            <person name="Zhang Y.Z."/>
        </authorList>
    </citation>
    <scope>NUCLEOTIDE SEQUENCE [LARGE SCALE GENOMIC DNA]</scope>
    <source>
        <strain evidence="7 8">P-1 km-3</strain>
    </source>
</reference>
<feature type="chain" id="PRO_5020751317" evidence="5">
    <location>
        <begin position="32"/>
        <end position="593"/>
    </location>
</feature>
<evidence type="ECO:0000313" key="8">
    <source>
        <dbReference type="Proteomes" id="UP000305451"/>
    </source>
</evidence>
<keyword evidence="3" id="KW-0812">Transmembrane</keyword>
<dbReference type="PANTHER" id="PTHR12815:SF18">
    <property type="entry name" value="SORTING AND ASSEMBLY MACHINERY COMPONENT 50 HOMOLOG"/>
    <property type="match status" value="1"/>
</dbReference>
<evidence type="ECO:0000313" key="7">
    <source>
        <dbReference type="EMBL" id="TGY92225.1"/>
    </source>
</evidence>
<comment type="caution">
    <text evidence="7">The sequence shown here is derived from an EMBL/GenBank/DDBJ whole genome shotgun (WGS) entry which is preliminary data.</text>
</comment>
<dbReference type="InterPro" id="IPR039910">
    <property type="entry name" value="D15-like"/>
</dbReference>
<dbReference type="AlphaFoldDB" id="A0A4S2H8Q9"/>
<keyword evidence="5" id="KW-0732">Signal</keyword>
<evidence type="ECO:0000256" key="4">
    <source>
        <dbReference type="ARBA" id="ARBA00023136"/>
    </source>
</evidence>
<organism evidence="7 8">
    <name type="scientific">Marinicauda pacifica</name>
    <dbReference type="NCBI Taxonomy" id="1133559"/>
    <lineage>
        <taxon>Bacteria</taxon>
        <taxon>Pseudomonadati</taxon>
        <taxon>Pseudomonadota</taxon>
        <taxon>Alphaproteobacteria</taxon>
        <taxon>Maricaulales</taxon>
        <taxon>Maricaulaceae</taxon>
        <taxon>Marinicauda</taxon>
    </lineage>
</organism>
<evidence type="ECO:0000256" key="5">
    <source>
        <dbReference type="SAM" id="SignalP"/>
    </source>
</evidence>
<evidence type="ECO:0000256" key="3">
    <source>
        <dbReference type="ARBA" id="ARBA00022692"/>
    </source>
</evidence>
<gene>
    <name evidence="7" type="ORF">E5162_11245</name>
</gene>
<name>A0A4S2H8Q9_9PROT</name>
<dbReference type="Proteomes" id="UP000305451">
    <property type="component" value="Unassembled WGS sequence"/>
</dbReference>
<feature type="signal peptide" evidence="5">
    <location>
        <begin position="1"/>
        <end position="31"/>
    </location>
</feature>
<dbReference type="Pfam" id="PF01103">
    <property type="entry name" value="Omp85"/>
    <property type="match status" value="1"/>
</dbReference>
<dbReference type="EMBL" id="SRXV01000003">
    <property type="protein sequence ID" value="TGY92225.1"/>
    <property type="molecule type" value="Genomic_DNA"/>
</dbReference>